<proteinExistence type="predicted"/>
<reference evidence="1" key="2">
    <citation type="journal article" date="2015" name="Data Brief">
        <title>Shoot transcriptome of the giant reed, Arundo donax.</title>
        <authorList>
            <person name="Barrero R.A."/>
            <person name="Guerrero F.D."/>
            <person name="Moolhuijzen P."/>
            <person name="Goolsby J.A."/>
            <person name="Tidwell J."/>
            <person name="Bellgard S.E."/>
            <person name="Bellgard M.I."/>
        </authorList>
    </citation>
    <scope>NUCLEOTIDE SEQUENCE</scope>
    <source>
        <tissue evidence="1">Shoot tissue taken approximately 20 cm above the soil surface</tissue>
    </source>
</reference>
<evidence type="ECO:0000313" key="1">
    <source>
        <dbReference type="EMBL" id="JAD52192.1"/>
    </source>
</evidence>
<organism evidence="1">
    <name type="scientific">Arundo donax</name>
    <name type="common">Giant reed</name>
    <name type="synonym">Donax arundinaceus</name>
    <dbReference type="NCBI Taxonomy" id="35708"/>
    <lineage>
        <taxon>Eukaryota</taxon>
        <taxon>Viridiplantae</taxon>
        <taxon>Streptophyta</taxon>
        <taxon>Embryophyta</taxon>
        <taxon>Tracheophyta</taxon>
        <taxon>Spermatophyta</taxon>
        <taxon>Magnoliopsida</taxon>
        <taxon>Liliopsida</taxon>
        <taxon>Poales</taxon>
        <taxon>Poaceae</taxon>
        <taxon>PACMAD clade</taxon>
        <taxon>Arundinoideae</taxon>
        <taxon>Arundineae</taxon>
        <taxon>Arundo</taxon>
    </lineage>
</organism>
<name>A0A0A9AYQ7_ARUDO</name>
<reference evidence="1" key="1">
    <citation type="submission" date="2014-09" db="EMBL/GenBank/DDBJ databases">
        <authorList>
            <person name="Magalhaes I.L.F."/>
            <person name="Oliveira U."/>
            <person name="Santos F.R."/>
            <person name="Vidigal T.H.D.A."/>
            <person name="Brescovit A.D."/>
            <person name="Santos A.J."/>
        </authorList>
    </citation>
    <scope>NUCLEOTIDE SEQUENCE</scope>
    <source>
        <tissue evidence="1">Shoot tissue taken approximately 20 cm above the soil surface</tissue>
    </source>
</reference>
<dbReference type="EMBL" id="GBRH01245703">
    <property type="protein sequence ID" value="JAD52192.1"/>
    <property type="molecule type" value="Transcribed_RNA"/>
</dbReference>
<protein>
    <submittedName>
        <fullName evidence="1">Uncharacterized protein</fullName>
    </submittedName>
</protein>
<sequence length="25" mass="2774">MGKPTSQRHLLCEAFSPLALAIVQY</sequence>
<accession>A0A0A9AYQ7</accession>
<dbReference type="AlphaFoldDB" id="A0A0A9AYQ7"/>